<proteinExistence type="predicted"/>
<protein>
    <submittedName>
        <fullName evidence="2">Nucleotidyltransferase domain-containing protein</fullName>
    </submittedName>
</protein>
<dbReference type="CDD" id="cd05403">
    <property type="entry name" value="NT_KNTase_like"/>
    <property type="match status" value="1"/>
</dbReference>
<dbReference type="Proteomes" id="UP001061862">
    <property type="component" value="Chromosome"/>
</dbReference>
<keyword evidence="3" id="KW-1185">Reference proteome</keyword>
<name>A0ABY6C9G4_9HYPH</name>
<evidence type="ECO:0000313" key="2">
    <source>
        <dbReference type="EMBL" id="UXN68747.1"/>
    </source>
</evidence>
<dbReference type="Pfam" id="PF01909">
    <property type="entry name" value="NTP_transf_2"/>
    <property type="match status" value="1"/>
</dbReference>
<dbReference type="SUPFAM" id="SSF81301">
    <property type="entry name" value="Nucleotidyltransferase"/>
    <property type="match status" value="1"/>
</dbReference>
<gene>
    <name evidence="2" type="ORF">N8A98_16040</name>
</gene>
<dbReference type="EMBL" id="CP104965">
    <property type="protein sequence ID" value="UXN68747.1"/>
    <property type="molecule type" value="Genomic_DNA"/>
</dbReference>
<reference evidence="2 3" key="1">
    <citation type="submission" date="2022-09" db="EMBL/GenBank/DDBJ databases">
        <title>Interaction between co-microsymbionts with complementary sets of symbiotic genes in legume-rhizobium systems.</title>
        <authorList>
            <person name="Safronova V."/>
            <person name="Sazanova A."/>
            <person name="Afonin A."/>
            <person name="Chirak E."/>
        </authorList>
    </citation>
    <scope>NUCLEOTIDE SEQUENCE [LARGE SCALE GENOMIC DNA]</scope>
    <source>
        <strain evidence="2 3">A18/4-1</strain>
    </source>
</reference>
<evidence type="ECO:0000259" key="1">
    <source>
        <dbReference type="Pfam" id="PF01909"/>
    </source>
</evidence>
<dbReference type="InterPro" id="IPR043519">
    <property type="entry name" value="NT_sf"/>
</dbReference>
<organism evidence="2 3">
    <name type="scientific">Devosia neptuniae</name>
    <dbReference type="NCBI Taxonomy" id="191302"/>
    <lineage>
        <taxon>Bacteria</taxon>
        <taxon>Pseudomonadati</taxon>
        <taxon>Pseudomonadota</taxon>
        <taxon>Alphaproteobacteria</taxon>
        <taxon>Hyphomicrobiales</taxon>
        <taxon>Devosiaceae</taxon>
        <taxon>Devosia</taxon>
    </lineage>
</organism>
<dbReference type="RefSeq" id="WP_262166742.1">
    <property type="nucleotide sequence ID" value="NZ_CP104965.1"/>
</dbReference>
<sequence>MDQHELIAAVKQAMTGKEAIRGLFLAGSYGRGTADAWSDVDLVALVEPEHHAAVAADWRQTLDAITPIVFWQELPRGGLLLNAVSEEWLRCDLSIVAPDNFGRRAKNTVKPLVDRDGRYDDLPDTLPLKQPDKGTVSYLIHEFIRMLGLMPVGAGRGEYVTMVLGVGMMRDHLTALLMQDVTNPDPGGILHQSTLLSAEDMALLKSLPYPKPERDAVIAANFAIAREFMPRARAMAKRLDIVWPEAFEAATRKRLAATLGDGAGRGW</sequence>
<dbReference type="Gene3D" id="3.30.460.10">
    <property type="entry name" value="Beta Polymerase, domain 2"/>
    <property type="match status" value="1"/>
</dbReference>
<accession>A0ABY6C9G4</accession>
<evidence type="ECO:0000313" key="3">
    <source>
        <dbReference type="Proteomes" id="UP001061862"/>
    </source>
</evidence>
<feature type="domain" description="Polymerase nucleotidyl transferase" evidence="1">
    <location>
        <begin position="20"/>
        <end position="52"/>
    </location>
</feature>
<dbReference type="InterPro" id="IPR002934">
    <property type="entry name" value="Polymerase_NTP_transf_dom"/>
</dbReference>